<gene>
    <name evidence="1" type="ORF">MLD38_001596</name>
</gene>
<organism evidence="1 2">
    <name type="scientific">Melastoma candidum</name>
    <dbReference type="NCBI Taxonomy" id="119954"/>
    <lineage>
        <taxon>Eukaryota</taxon>
        <taxon>Viridiplantae</taxon>
        <taxon>Streptophyta</taxon>
        <taxon>Embryophyta</taxon>
        <taxon>Tracheophyta</taxon>
        <taxon>Spermatophyta</taxon>
        <taxon>Magnoliopsida</taxon>
        <taxon>eudicotyledons</taxon>
        <taxon>Gunneridae</taxon>
        <taxon>Pentapetalae</taxon>
        <taxon>rosids</taxon>
        <taxon>malvids</taxon>
        <taxon>Myrtales</taxon>
        <taxon>Melastomataceae</taxon>
        <taxon>Melastomatoideae</taxon>
        <taxon>Melastomateae</taxon>
        <taxon>Melastoma</taxon>
    </lineage>
</organism>
<keyword evidence="2" id="KW-1185">Reference proteome</keyword>
<proteinExistence type="predicted"/>
<protein>
    <submittedName>
        <fullName evidence="1">Uncharacterized protein</fullName>
    </submittedName>
</protein>
<dbReference type="EMBL" id="CM042880">
    <property type="protein sequence ID" value="KAI4389364.1"/>
    <property type="molecule type" value="Genomic_DNA"/>
</dbReference>
<name>A0ACB9SE61_9MYRT</name>
<evidence type="ECO:0000313" key="2">
    <source>
        <dbReference type="Proteomes" id="UP001057402"/>
    </source>
</evidence>
<sequence>MDEGCPVAACFPDDWEILAVCPDSSPSSHSSVLTLDETTSMDRGMLKVDYFAAQGSGFLSPGGDVSESGDSVASDKPSWIDPSSDIGQYGKGSAEPWSDGSGSSDGVHEERAKGVVSLYDGVRSEIVKFEDEVVMGCGDCDEVARGDDDVRMKVDEEKAEDESRRSGVVWWKVPLELVRYYAVRMSNPVWTFSVAAAIMGVVMLGKKLYRMRQKTLAMRLKVTVDDKKVSQFTSRIARLNEAFSVVKHVPIIRPVLPGVSPLPVMSMR</sequence>
<evidence type="ECO:0000313" key="1">
    <source>
        <dbReference type="EMBL" id="KAI4389364.1"/>
    </source>
</evidence>
<accession>A0ACB9SE61</accession>
<comment type="caution">
    <text evidence="1">The sequence shown here is derived from an EMBL/GenBank/DDBJ whole genome shotgun (WGS) entry which is preliminary data.</text>
</comment>
<reference evidence="2" key="1">
    <citation type="journal article" date="2023" name="Front. Plant Sci.">
        <title>Chromosomal-level genome assembly of Melastoma candidum provides insights into trichome evolution.</title>
        <authorList>
            <person name="Zhong Y."/>
            <person name="Wu W."/>
            <person name="Sun C."/>
            <person name="Zou P."/>
            <person name="Liu Y."/>
            <person name="Dai S."/>
            <person name="Zhou R."/>
        </authorList>
    </citation>
    <scope>NUCLEOTIDE SEQUENCE [LARGE SCALE GENOMIC DNA]</scope>
</reference>
<dbReference type="Proteomes" id="UP001057402">
    <property type="component" value="Chromosome 1"/>
</dbReference>